<dbReference type="GeneTree" id="ENSGT00940000155152"/>
<feature type="domain" description="EGF-like" evidence="7">
    <location>
        <begin position="273"/>
        <end position="309"/>
    </location>
</feature>
<dbReference type="CDD" id="cd00054">
    <property type="entry name" value="EGF_CA"/>
    <property type="match status" value="5"/>
</dbReference>
<dbReference type="InterPro" id="IPR000742">
    <property type="entry name" value="EGF"/>
</dbReference>
<evidence type="ECO:0000313" key="8">
    <source>
        <dbReference type="Ensembl" id="ENSPKIP00000041549.1"/>
    </source>
</evidence>
<dbReference type="Gene3D" id="2.10.25.10">
    <property type="entry name" value="Laminin"/>
    <property type="match status" value="5"/>
</dbReference>
<dbReference type="SMART" id="SM00179">
    <property type="entry name" value="EGF_CA"/>
    <property type="match status" value="5"/>
</dbReference>
<keyword evidence="3 5" id="KW-1015">Disulfide bond</keyword>
<evidence type="ECO:0000259" key="6">
    <source>
        <dbReference type="PROSITE" id="PS50025"/>
    </source>
</evidence>
<dbReference type="Pfam" id="PF12661">
    <property type="entry name" value="hEGF"/>
    <property type="match status" value="2"/>
</dbReference>
<dbReference type="GO" id="GO:0005509">
    <property type="term" value="F:calcium ion binding"/>
    <property type="evidence" value="ECO:0007669"/>
    <property type="project" value="InterPro"/>
</dbReference>
<dbReference type="InterPro" id="IPR001881">
    <property type="entry name" value="EGF-like_Ca-bd_dom"/>
</dbReference>
<feature type="disulfide bond" evidence="5">
    <location>
        <begin position="83"/>
        <end position="92"/>
    </location>
</feature>
<dbReference type="Pfam" id="PF00008">
    <property type="entry name" value="EGF"/>
    <property type="match status" value="3"/>
</dbReference>
<organism evidence="8 9">
    <name type="scientific">Paramormyrops kingsleyae</name>
    <dbReference type="NCBI Taxonomy" id="1676925"/>
    <lineage>
        <taxon>Eukaryota</taxon>
        <taxon>Metazoa</taxon>
        <taxon>Chordata</taxon>
        <taxon>Craniata</taxon>
        <taxon>Vertebrata</taxon>
        <taxon>Euteleostomi</taxon>
        <taxon>Actinopterygii</taxon>
        <taxon>Neopterygii</taxon>
        <taxon>Teleostei</taxon>
        <taxon>Osteoglossocephala</taxon>
        <taxon>Osteoglossomorpha</taxon>
        <taxon>Osteoglossiformes</taxon>
        <taxon>Mormyridae</taxon>
        <taxon>Paramormyrops</taxon>
    </lineage>
</organism>
<evidence type="ECO:0000313" key="9">
    <source>
        <dbReference type="Proteomes" id="UP000261540"/>
    </source>
</evidence>
<dbReference type="PROSITE" id="PS50025">
    <property type="entry name" value="LAM_G_DOMAIN"/>
    <property type="match status" value="2"/>
</dbReference>
<feature type="disulfide bond" evidence="5">
    <location>
        <begin position="625"/>
        <end position="634"/>
    </location>
</feature>
<dbReference type="InterPro" id="IPR013320">
    <property type="entry name" value="ConA-like_dom_sf"/>
</dbReference>
<keyword evidence="9" id="KW-1185">Reference proteome</keyword>
<dbReference type="Proteomes" id="UP000261540">
    <property type="component" value="Unplaced"/>
</dbReference>
<dbReference type="InterPro" id="IPR013032">
    <property type="entry name" value="EGF-like_CS"/>
</dbReference>
<dbReference type="FunFam" id="2.10.25.10:FF:000143">
    <property type="entry name" value="Protein crumbs 1"/>
    <property type="match status" value="1"/>
</dbReference>
<evidence type="ECO:0000256" key="2">
    <source>
        <dbReference type="ARBA" id="ARBA00022737"/>
    </source>
</evidence>
<dbReference type="GO" id="GO:0007219">
    <property type="term" value="P:Notch signaling pathway"/>
    <property type="evidence" value="ECO:0007669"/>
    <property type="project" value="TreeGrafter"/>
</dbReference>
<comment type="caution">
    <text evidence="5">Lacks conserved residue(s) required for the propagation of feature annotation.</text>
</comment>
<dbReference type="FunFam" id="2.10.25.10:FF:000279">
    <property type="entry name" value="Neurogenic locus notch 1"/>
    <property type="match status" value="1"/>
</dbReference>
<protein>
    <recommendedName>
        <fullName evidence="10">Crumbs cell polarity complex component 1</fullName>
    </recommendedName>
</protein>
<dbReference type="PANTHER" id="PTHR12916">
    <property type="entry name" value="CYTOCHROME C OXIDASE POLYPEPTIDE VIC-2"/>
    <property type="match status" value="1"/>
</dbReference>
<feature type="domain" description="EGF-like" evidence="7">
    <location>
        <begin position="599"/>
        <end position="635"/>
    </location>
</feature>
<feature type="disulfide bond" evidence="5">
    <location>
        <begin position="587"/>
        <end position="596"/>
    </location>
</feature>
<name>A0A3B3TFM0_9TELE</name>
<dbReference type="SMART" id="SM00181">
    <property type="entry name" value="EGF"/>
    <property type="match status" value="5"/>
</dbReference>
<dbReference type="Ensembl" id="ENSPKIT00000022584.1">
    <property type="protein sequence ID" value="ENSPKIP00000041549.1"/>
    <property type="gene ID" value="ENSPKIG00000018060.1"/>
</dbReference>
<dbReference type="InterPro" id="IPR001791">
    <property type="entry name" value="Laminin_G"/>
</dbReference>
<proteinExistence type="predicted"/>
<keyword evidence="1 5" id="KW-0245">EGF-like domain</keyword>
<feature type="domain" description="EGF-like" evidence="7">
    <location>
        <begin position="57"/>
        <end position="93"/>
    </location>
</feature>
<dbReference type="Gene3D" id="2.60.120.200">
    <property type="match status" value="2"/>
</dbReference>
<evidence type="ECO:0000256" key="4">
    <source>
        <dbReference type="ARBA" id="ARBA00023180"/>
    </source>
</evidence>
<feature type="disulfide bond" evidence="5">
    <location>
        <begin position="550"/>
        <end position="559"/>
    </location>
</feature>
<feature type="domain" description="Laminin G" evidence="6">
    <location>
        <begin position="99"/>
        <end position="271"/>
    </location>
</feature>
<evidence type="ECO:0000259" key="7">
    <source>
        <dbReference type="PROSITE" id="PS50026"/>
    </source>
</evidence>
<feature type="disulfide bond" evidence="5">
    <location>
        <begin position="299"/>
        <end position="308"/>
    </location>
</feature>
<accession>A0A3B3TFM0</accession>
<dbReference type="PROSITE" id="PS00022">
    <property type="entry name" value="EGF_1"/>
    <property type="match status" value="5"/>
</dbReference>
<dbReference type="InterPro" id="IPR000152">
    <property type="entry name" value="EGF-type_Asp/Asn_hydroxyl_site"/>
</dbReference>
<feature type="domain" description="Laminin G" evidence="6">
    <location>
        <begin position="336"/>
        <end position="522"/>
    </location>
</feature>
<dbReference type="PROSITE" id="PS01186">
    <property type="entry name" value="EGF_2"/>
    <property type="match status" value="3"/>
</dbReference>
<dbReference type="STRING" id="1676925.ENSPKIP00000041549"/>
<dbReference type="SUPFAM" id="SSF49899">
    <property type="entry name" value="Concanavalin A-like lectins/glucanases"/>
    <property type="match status" value="2"/>
</dbReference>
<dbReference type="SMART" id="SM00282">
    <property type="entry name" value="LamG"/>
    <property type="match status" value="2"/>
</dbReference>
<evidence type="ECO:0000256" key="1">
    <source>
        <dbReference type="ARBA" id="ARBA00022536"/>
    </source>
</evidence>
<evidence type="ECO:0000256" key="3">
    <source>
        <dbReference type="ARBA" id="ARBA00023157"/>
    </source>
</evidence>
<dbReference type="PROSITE" id="PS50026">
    <property type="entry name" value="EGF_3"/>
    <property type="match status" value="5"/>
</dbReference>
<feature type="domain" description="EGF-like" evidence="7">
    <location>
        <begin position="562"/>
        <end position="597"/>
    </location>
</feature>
<keyword evidence="2" id="KW-0677">Repeat</keyword>
<dbReference type="GO" id="GO:0005112">
    <property type="term" value="F:Notch binding"/>
    <property type="evidence" value="ECO:0007669"/>
    <property type="project" value="TreeGrafter"/>
</dbReference>
<keyword evidence="4" id="KW-0325">Glycoprotein</keyword>
<feature type="domain" description="EGF-like" evidence="7">
    <location>
        <begin position="524"/>
        <end position="560"/>
    </location>
</feature>
<dbReference type="FunFam" id="2.60.120.200:FF:000055">
    <property type="entry name" value="Crumbs cell polarity complex component 1"/>
    <property type="match status" value="1"/>
</dbReference>
<dbReference type="CDD" id="cd00110">
    <property type="entry name" value="LamG"/>
    <property type="match status" value="2"/>
</dbReference>
<dbReference type="FunFam" id="2.10.25.10:FF:000348">
    <property type="entry name" value="Crumbs 1, cell polarity complex component"/>
    <property type="match status" value="1"/>
</dbReference>
<dbReference type="PROSITE" id="PS00010">
    <property type="entry name" value="ASX_HYDROXYL"/>
    <property type="match status" value="2"/>
</dbReference>
<evidence type="ECO:0000256" key="5">
    <source>
        <dbReference type="PROSITE-ProRule" id="PRU00076"/>
    </source>
</evidence>
<evidence type="ECO:0008006" key="10">
    <source>
        <dbReference type="Google" id="ProtNLM"/>
    </source>
</evidence>
<reference evidence="8" key="1">
    <citation type="submission" date="2025-08" db="UniProtKB">
        <authorList>
            <consortium name="Ensembl"/>
        </authorList>
    </citation>
    <scope>IDENTIFICATION</scope>
</reference>
<sequence>PKYNSLPLLIYFNIFTKQAGPPHFIGCLRDLRVDDVPLVPVHWPKGSTESLTHGCIERDRCVDDPCQSRGTCHNQWLSYKCECDSPFEGQDCSEENIAGRFGDGELESYAVFTIDDDPGQDIVLSMRVRTRRRSGLLLALVNSSGSYLRLWLQDGKATVRAERSPSLTGRLALSDGALHHVTVRVQQDQMALFLSSQKQGEVSVSMPPVRSGDAVYLGGLTDRRSSASFGGYFKGCIQDVRINSRRLQLYPIGAPVSSYALERLVNVTQGCASDSTCRNNPCQNGGVCYPTWDGFTCSCPSHAAGQLCEEATWCERSPCPPAGVCRPRAQGFECFSNATFYDDSAVISYKGNGKISRTLSYISFRIRTRKLNCVILHAERGPEFVTVSIQNSYLQLELMTGPDASLKLTLKSQHAISDGEWHSVEFSMLVPSLPSSKWIVNVDGKGTISSVRSGNLDFLKDEADIFLGGFGVDVGGSLAGCLSTVEIGGIALPYHGNSEVDIPRVQDEQFLKMSPRAVRGGCSGADVCVAKPCLNGGVCQDLFNLFSCTCPSGWMGPRCELHTNPCSINPCAHGNCSVHSLGYQCICDAGYTGANCEEKTDPCLHHQCSYGATCLRGIHGYSCLCRDNSTGKYCHRPKLPVSVCGNEHRNYTCFNGGNCTDGIASMCSCRLGFTGHR</sequence>
<dbReference type="AlphaFoldDB" id="A0A3B3TFM0"/>
<dbReference type="PANTHER" id="PTHR12916:SF14">
    <property type="entry name" value="CRUMBS 1, CELL POLARITY COMPLEX COMPONENT"/>
    <property type="match status" value="1"/>
</dbReference>
<feature type="disulfide bond" evidence="5">
    <location>
        <begin position="566"/>
        <end position="576"/>
    </location>
</feature>
<reference evidence="8" key="2">
    <citation type="submission" date="2025-09" db="UniProtKB">
        <authorList>
            <consortium name="Ensembl"/>
        </authorList>
    </citation>
    <scope>IDENTIFICATION</scope>
</reference>
<dbReference type="Pfam" id="PF02210">
    <property type="entry name" value="Laminin_G_2"/>
    <property type="match status" value="2"/>
</dbReference>
<dbReference type="SUPFAM" id="SSF57196">
    <property type="entry name" value="EGF/Laminin"/>
    <property type="match status" value="4"/>
</dbReference>